<dbReference type="SUPFAM" id="SSF56801">
    <property type="entry name" value="Acetyl-CoA synthetase-like"/>
    <property type="match status" value="1"/>
</dbReference>
<evidence type="ECO:0000256" key="1">
    <source>
        <dbReference type="ARBA" id="ARBA00006432"/>
    </source>
</evidence>
<dbReference type="GO" id="GO:0016207">
    <property type="term" value="F:4-coumarate-CoA ligase activity"/>
    <property type="evidence" value="ECO:0007669"/>
    <property type="project" value="UniProtKB-EC"/>
</dbReference>
<dbReference type="InterPro" id="IPR042099">
    <property type="entry name" value="ANL_N_sf"/>
</dbReference>
<dbReference type="Pfam" id="PF13193">
    <property type="entry name" value="AMP-binding_C"/>
    <property type="match status" value="1"/>
</dbReference>
<comment type="similarity">
    <text evidence="1">Belongs to the ATP-dependent AMP-binding enzyme family.</text>
</comment>
<reference evidence="5 6" key="1">
    <citation type="journal article" date="2015" name="Plant Cell">
        <title>Oil accumulation by the oleaginous diatom Fistulifera solaris as revealed by the genome and transcriptome.</title>
        <authorList>
            <person name="Tanaka T."/>
            <person name="Maeda Y."/>
            <person name="Veluchamy A."/>
            <person name="Tanaka M."/>
            <person name="Abida H."/>
            <person name="Marechal E."/>
            <person name="Bowler C."/>
            <person name="Muto M."/>
            <person name="Sunaga Y."/>
            <person name="Tanaka M."/>
            <person name="Yoshino T."/>
            <person name="Taniguchi T."/>
            <person name="Fukuda Y."/>
            <person name="Nemoto M."/>
            <person name="Matsumoto M."/>
            <person name="Wong P.S."/>
            <person name="Aburatani S."/>
            <person name="Fujibuchi W."/>
        </authorList>
    </citation>
    <scope>NUCLEOTIDE SEQUENCE [LARGE SCALE GENOMIC DNA]</scope>
    <source>
        <strain evidence="5 6">JPCC DA0580</strain>
    </source>
</reference>
<proteinExistence type="inferred from homology"/>
<dbReference type="InterPro" id="IPR025110">
    <property type="entry name" value="AMP-bd_C"/>
</dbReference>
<accession>A0A1Z5JSB2</accession>
<evidence type="ECO:0000313" key="6">
    <source>
        <dbReference type="Proteomes" id="UP000198406"/>
    </source>
</evidence>
<dbReference type="Proteomes" id="UP000198406">
    <property type="component" value="Unassembled WGS sequence"/>
</dbReference>
<gene>
    <name evidence="5" type="ORF">FisN_5Hh284</name>
</gene>
<dbReference type="Gene3D" id="3.40.50.12780">
    <property type="entry name" value="N-terminal domain of ligase-like"/>
    <property type="match status" value="1"/>
</dbReference>
<dbReference type="PANTHER" id="PTHR24096:SF149">
    <property type="entry name" value="AMP-BINDING DOMAIN-CONTAINING PROTEIN-RELATED"/>
    <property type="match status" value="1"/>
</dbReference>
<dbReference type="InterPro" id="IPR000873">
    <property type="entry name" value="AMP-dep_synth/lig_dom"/>
</dbReference>
<dbReference type="AlphaFoldDB" id="A0A1Z5JSB2"/>
<dbReference type="PANTHER" id="PTHR24096">
    <property type="entry name" value="LONG-CHAIN-FATTY-ACID--COA LIGASE"/>
    <property type="match status" value="1"/>
</dbReference>
<dbReference type="Gene3D" id="3.30.300.30">
    <property type="match status" value="1"/>
</dbReference>
<evidence type="ECO:0000259" key="3">
    <source>
        <dbReference type="Pfam" id="PF00501"/>
    </source>
</evidence>
<evidence type="ECO:0000256" key="2">
    <source>
        <dbReference type="ARBA" id="ARBA00022598"/>
    </source>
</evidence>
<feature type="domain" description="AMP-binding enzyme C-terminal" evidence="4">
    <location>
        <begin position="481"/>
        <end position="557"/>
    </location>
</feature>
<dbReference type="InterPro" id="IPR020845">
    <property type="entry name" value="AMP-binding_CS"/>
</dbReference>
<sequence length="572" mass="63037">MLRQISRRSVKSRRSLSSVADRCSLNLITSPFPPIPDGPFPPLFEFVSENWAISKGGYLNENNVAIIDGHTGMQRTFEDYATSTVNMATCFVREFGLEENDTVALYCPNHVDYAPITLSVALAGAKLTPINPLCTVQELPVILQRSHATILIAHAKTLLVALEAVKDCPRVQHVIVVTDENVDAAVPYGVIDLKHLRRFESDEPLTSTPHAVHRSTSHHPVILPYSSGTTGMPKGVCLTHSNIVANLLQFDQVESIGFPPDHKLISPLPFFHIYAFTVSMLFPAWKGHTVITSSGRFDLLEFCQLIETHRPRRAHLVPPILLGLAKHPIVDNYNLSSLDMIISAAAPLSSETEKAVMDRLPHTKVKQGWGMSELSPIGAMNSDFASKSGSVGPVVSSTIAKVVDEHGNSLPPHQSGELYIKGPQVMMGYLNDPDKTAECLTETGWLRTGDLAHYDEEGYLFITDRVKELIKVRGYPVAPAELEAVLLRHPAVADAAVVSILDEESGELPRAFVTLKAGKEISDKELYEFVKEQVAPYKRLDGGITFVDEIPKSASGKILRRILRDQVRQEQK</sequence>
<dbReference type="EMBL" id="BDSP01000111">
    <property type="protein sequence ID" value="GAX16907.1"/>
    <property type="molecule type" value="Genomic_DNA"/>
</dbReference>
<keyword evidence="6" id="KW-1185">Reference proteome</keyword>
<dbReference type="Pfam" id="PF00501">
    <property type="entry name" value="AMP-binding"/>
    <property type="match status" value="1"/>
</dbReference>
<dbReference type="PROSITE" id="PS00455">
    <property type="entry name" value="AMP_BINDING"/>
    <property type="match status" value="1"/>
</dbReference>
<dbReference type="InParanoid" id="A0A1Z5JSB2"/>
<dbReference type="InterPro" id="IPR045851">
    <property type="entry name" value="AMP-bd_C_sf"/>
</dbReference>
<dbReference type="EC" id="6.2.1.12" evidence="5"/>
<comment type="caution">
    <text evidence="5">The sequence shown here is derived from an EMBL/GenBank/DDBJ whole genome shotgun (WGS) entry which is preliminary data.</text>
</comment>
<feature type="domain" description="AMP-dependent synthetase/ligase" evidence="3">
    <location>
        <begin position="62"/>
        <end position="430"/>
    </location>
</feature>
<dbReference type="CDD" id="cd05911">
    <property type="entry name" value="Firefly_Luc_like"/>
    <property type="match status" value="1"/>
</dbReference>
<organism evidence="5 6">
    <name type="scientific">Fistulifera solaris</name>
    <name type="common">Oleaginous diatom</name>
    <dbReference type="NCBI Taxonomy" id="1519565"/>
    <lineage>
        <taxon>Eukaryota</taxon>
        <taxon>Sar</taxon>
        <taxon>Stramenopiles</taxon>
        <taxon>Ochrophyta</taxon>
        <taxon>Bacillariophyta</taxon>
        <taxon>Bacillariophyceae</taxon>
        <taxon>Bacillariophycidae</taxon>
        <taxon>Naviculales</taxon>
        <taxon>Naviculaceae</taxon>
        <taxon>Fistulifera</taxon>
    </lineage>
</organism>
<evidence type="ECO:0000259" key="4">
    <source>
        <dbReference type="Pfam" id="PF13193"/>
    </source>
</evidence>
<dbReference type="OrthoDB" id="16262at2759"/>
<dbReference type="FunFam" id="3.30.300.30:FF:000007">
    <property type="entry name" value="4-coumarate--CoA ligase 2"/>
    <property type="match status" value="1"/>
</dbReference>
<protein>
    <submittedName>
        <fullName evidence="5">4-coumarate--CoA ligase</fullName>
        <ecNumber evidence="5">6.2.1.12</ecNumber>
    </submittedName>
</protein>
<evidence type="ECO:0000313" key="5">
    <source>
        <dbReference type="EMBL" id="GAX16907.1"/>
    </source>
</evidence>
<keyword evidence="2 5" id="KW-0436">Ligase</keyword>
<name>A0A1Z5JSB2_FISSO</name>